<dbReference type="GO" id="GO:0009279">
    <property type="term" value="C:cell outer membrane"/>
    <property type="evidence" value="ECO:0007669"/>
    <property type="project" value="TreeGrafter"/>
</dbReference>
<gene>
    <name evidence="5" type="ORF">LCGC14_1536420</name>
</gene>
<dbReference type="InterPro" id="IPR052037">
    <property type="entry name" value="LPS_export_LptA"/>
</dbReference>
<dbReference type="Gene3D" id="2.60.450.10">
    <property type="entry name" value="Lipopolysaccharide (LPS) transport protein A like domain"/>
    <property type="match status" value="1"/>
</dbReference>
<dbReference type="InterPro" id="IPR014340">
    <property type="entry name" value="LptA"/>
</dbReference>
<accession>A0A0F9IUG0</accession>
<keyword evidence="2" id="KW-0732">Signal</keyword>
<dbReference type="PANTHER" id="PTHR36504:SF1">
    <property type="entry name" value="LIPOPOLYSACCHARIDE EXPORT SYSTEM PROTEIN LPTA"/>
    <property type="match status" value="1"/>
</dbReference>
<evidence type="ECO:0000256" key="3">
    <source>
        <dbReference type="ARBA" id="ARBA00022764"/>
    </source>
</evidence>
<dbReference type="NCBIfam" id="TIGR03002">
    <property type="entry name" value="outer_YhbN_LptA"/>
    <property type="match status" value="1"/>
</dbReference>
<dbReference type="GO" id="GO:0017089">
    <property type="term" value="F:glycolipid transfer activity"/>
    <property type="evidence" value="ECO:0007669"/>
    <property type="project" value="TreeGrafter"/>
</dbReference>
<dbReference type="EMBL" id="LAZR01011576">
    <property type="protein sequence ID" value="KKM60973.1"/>
    <property type="molecule type" value="Genomic_DNA"/>
</dbReference>
<name>A0A0F9IUG0_9ZZZZ</name>
<dbReference type="GO" id="GO:0015920">
    <property type="term" value="P:lipopolysaccharide transport"/>
    <property type="evidence" value="ECO:0007669"/>
    <property type="project" value="InterPro"/>
</dbReference>
<comment type="caution">
    <text evidence="5">The sequence shown here is derived from an EMBL/GenBank/DDBJ whole genome shotgun (WGS) entry which is preliminary data.</text>
</comment>
<dbReference type="GO" id="GO:0030288">
    <property type="term" value="C:outer membrane-bounded periplasmic space"/>
    <property type="evidence" value="ECO:0007669"/>
    <property type="project" value="TreeGrafter"/>
</dbReference>
<evidence type="ECO:0000256" key="2">
    <source>
        <dbReference type="ARBA" id="ARBA00022729"/>
    </source>
</evidence>
<proteinExistence type="predicted"/>
<sequence length="163" mass="17598">MSRAAVLLLIHHVSIMLASVAFAGEAKEGRMPSGPIVITSDSLHADGKEGTATFIGSVKAVGDDFNLKADRMKVFYAEGGSLRRIDAEGSVKLIREGRVVTSDHATYNAQERTLIFTGNARVVEEGNVLVGTKITYMIDEERYEVEGSKVFIENAGGKPRGVR</sequence>
<keyword evidence="3" id="KW-0574">Periplasm</keyword>
<evidence type="ECO:0000313" key="5">
    <source>
        <dbReference type="EMBL" id="KKM60973.1"/>
    </source>
</evidence>
<dbReference type="GO" id="GO:0001530">
    <property type="term" value="F:lipopolysaccharide binding"/>
    <property type="evidence" value="ECO:0007669"/>
    <property type="project" value="InterPro"/>
</dbReference>
<dbReference type="Pfam" id="PF03968">
    <property type="entry name" value="LptD_N"/>
    <property type="match status" value="1"/>
</dbReference>
<protein>
    <recommendedName>
        <fullName evidence="4">Organic solvent tolerance-like N-terminal domain-containing protein</fullName>
    </recommendedName>
</protein>
<evidence type="ECO:0000256" key="1">
    <source>
        <dbReference type="ARBA" id="ARBA00022448"/>
    </source>
</evidence>
<keyword evidence="1" id="KW-0813">Transport</keyword>
<dbReference type="InterPro" id="IPR005653">
    <property type="entry name" value="OstA-like_N"/>
</dbReference>
<feature type="domain" description="Organic solvent tolerance-like N-terminal" evidence="4">
    <location>
        <begin position="38"/>
        <end position="141"/>
    </location>
</feature>
<evidence type="ECO:0000259" key="4">
    <source>
        <dbReference type="Pfam" id="PF03968"/>
    </source>
</evidence>
<dbReference type="AlphaFoldDB" id="A0A0F9IUG0"/>
<reference evidence="5" key="1">
    <citation type="journal article" date="2015" name="Nature">
        <title>Complex archaea that bridge the gap between prokaryotes and eukaryotes.</title>
        <authorList>
            <person name="Spang A."/>
            <person name="Saw J.H."/>
            <person name="Jorgensen S.L."/>
            <person name="Zaremba-Niedzwiedzka K."/>
            <person name="Martijn J."/>
            <person name="Lind A.E."/>
            <person name="van Eijk R."/>
            <person name="Schleper C."/>
            <person name="Guy L."/>
            <person name="Ettema T.J."/>
        </authorList>
    </citation>
    <scope>NUCLEOTIDE SEQUENCE</scope>
</reference>
<organism evidence="5">
    <name type="scientific">marine sediment metagenome</name>
    <dbReference type="NCBI Taxonomy" id="412755"/>
    <lineage>
        <taxon>unclassified sequences</taxon>
        <taxon>metagenomes</taxon>
        <taxon>ecological metagenomes</taxon>
    </lineage>
</organism>
<dbReference type="PANTHER" id="PTHR36504">
    <property type="entry name" value="LIPOPOLYSACCHARIDE EXPORT SYSTEM PROTEIN LPTA"/>
    <property type="match status" value="1"/>
</dbReference>